<evidence type="ECO:0000313" key="2">
    <source>
        <dbReference type="EMBL" id="CBH14902.1"/>
    </source>
</evidence>
<dbReference type="EMBL" id="FN554972">
    <property type="protein sequence ID" value="CBH14902.1"/>
    <property type="molecule type" value="Genomic_DNA"/>
</dbReference>
<name>C9ZZQ3_TRYB9</name>
<protein>
    <submittedName>
        <fullName evidence="2">Uncharacterized protein</fullName>
    </submittedName>
</protein>
<dbReference type="KEGG" id="tbg:TbgDal_IX9780"/>
<dbReference type="AlphaFoldDB" id="C9ZZQ3"/>
<organism evidence="2 3">
    <name type="scientific">Trypanosoma brucei gambiense (strain MHOM/CI/86/DAL972)</name>
    <dbReference type="NCBI Taxonomy" id="679716"/>
    <lineage>
        <taxon>Eukaryota</taxon>
        <taxon>Discoba</taxon>
        <taxon>Euglenozoa</taxon>
        <taxon>Kinetoplastea</taxon>
        <taxon>Metakinetoplastina</taxon>
        <taxon>Trypanosomatida</taxon>
        <taxon>Trypanosomatidae</taxon>
        <taxon>Trypanosoma</taxon>
    </lineage>
</organism>
<dbReference type="Proteomes" id="UP000002316">
    <property type="component" value="Chromosome 9"/>
</dbReference>
<dbReference type="RefSeq" id="XP_011777168.1">
    <property type="nucleotide sequence ID" value="XM_011778866.1"/>
</dbReference>
<accession>C9ZZQ3</accession>
<gene>
    <name evidence="2" type="ORF">TbgDal_IX9780</name>
</gene>
<evidence type="ECO:0000313" key="3">
    <source>
        <dbReference type="Proteomes" id="UP000002316"/>
    </source>
</evidence>
<sequence length="105" mass="12115">MLAIRPMCGVGKFKHPTVSFLLYTHNRFKNWCGRGTSEARQSKDTNKTNNLNNTTFYTTNPKPKPKASATDVELNGSLEQHTNRQRVKIRQNRLTAFCERVHMHP</sequence>
<dbReference type="GeneID" id="23861050"/>
<reference evidence="3" key="1">
    <citation type="journal article" date="2010" name="PLoS Negl. Trop. Dis.">
        <title>The genome sequence of Trypanosoma brucei gambiense, causative agent of chronic human african trypanosomiasis.</title>
        <authorList>
            <person name="Jackson A.P."/>
            <person name="Sanders M."/>
            <person name="Berry A."/>
            <person name="McQuillan J."/>
            <person name="Aslett M.A."/>
            <person name="Quail M.A."/>
            <person name="Chukualim B."/>
            <person name="Capewell P."/>
            <person name="MacLeod A."/>
            <person name="Melville S.E."/>
            <person name="Gibson W."/>
            <person name="Barry J.D."/>
            <person name="Berriman M."/>
            <person name="Hertz-Fowler C."/>
        </authorList>
    </citation>
    <scope>NUCLEOTIDE SEQUENCE [LARGE SCALE GENOMIC DNA]</scope>
    <source>
        <strain evidence="3">MHOM/CI/86/DAL972</strain>
    </source>
</reference>
<feature type="region of interest" description="Disordered" evidence="1">
    <location>
        <begin position="34"/>
        <end position="85"/>
    </location>
</feature>
<evidence type="ECO:0000256" key="1">
    <source>
        <dbReference type="SAM" id="MobiDB-lite"/>
    </source>
</evidence>
<feature type="compositionally biased region" description="Low complexity" evidence="1">
    <location>
        <begin position="47"/>
        <end position="60"/>
    </location>
</feature>
<proteinExistence type="predicted"/>